<dbReference type="EMBL" id="HACA01012863">
    <property type="protein sequence ID" value="CDW30224.1"/>
    <property type="molecule type" value="Transcribed_RNA"/>
</dbReference>
<dbReference type="AlphaFoldDB" id="A0A0K2TW50"/>
<sequence>SKRPLDHLYVEKCIWHSLGAFRGRCYTNTQGRRSRTAVLISLEVIVDLLLISGGESLKDIVDKRGCT</sequence>
<accession>A0A0K2TW50</accession>
<protein>
    <submittedName>
        <fullName evidence="1">Uncharacterized protein</fullName>
    </submittedName>
</protein>
<feature type="non-terminal residue" evidence="1">
    <location>
        <position position="1"/>
    </location>
</feature>
<organism evidence="1">
    <name type="scientific">Lepeophtheirus salmonis</name>
    <name type="common">Salmon louse</name>
    <name type="synonym">Caligus salmonis</name>
    <dbReference type="NCBI Taxonomy" id="72036"/>
    <lineage>
        <taxon>Eukaryota</taxon>
        <taxon>Metazoa</taxon>
        <taxon>Ecdysozoa</taxon>
        <taxon>Arthropoda</taxon>
        <taxon>Crustacea</taxon>
        <taxon>Multicrustacea</taxon>
        <taxon>Hexanauplia</taxon>
        <taxon>Copepoda</taxon>
        <taxon>Siphonostomatoida</taxon>
        <taxon>Caligidae</taxon>
        <taxon>Lepeophtheirus</taxon>
    </lineage>
</organism>
<name>A0A0K2TW50_LEPSM</name>
<evidence type="ECO:0000313" key="1">
    <source>
        <dbReference type="EMBL" id="CDW30224.1"/>
    </source>
</evidence>
<proteinExistence type="predicted"/>
<reference evidence="1" key="1">
    <citation type="submission" date="2014-05" db="EMBL/GenBank/DDBJ databases">
        <authorList>
            <person name="Chronopoulou M."/>
        </authorList>
    </citation>
    <scope>NUCLEOTIDE SEQUENCE</scope>
    <source>
        <tissue evidence="1">Whole organism</tissue>
    </source>
</reference>